<evidence type="ECO:0000259" key="5">
    <source>
        <dbReference type="Pfam" id="PF04542"/>
    </source>
</evidence>
<dbReference type="GO" id="GO:0003677">
    <property type="term" value="F:DNA binding"/>
    <property type="evidence" value="ECO:0007669"/>
    <property type="project" value="UniProtKB-KW"/>
</dbReference>
<evidence type="ECO:0000256" key="1">
    <source>
        <dbReference type="ARBA" id="ARBA00023015"/>
    </source>
</evidence>
<feature type="domain" description="RNA polymerase sigma-70 region 2" evidence="5">
    <location>
        <begin position="24"/>
        <end position="92"/>
    </location>
</feature>
<evidence type="ECO:0000256" key="3">
    <source>
        <dbReference type="ARBA" id="ARBA00023125"/>
    </source>
</evidence>
<gene>
    <name evidence="6" type="ORF">SAMN02745138_01087</name>
</gene>
<dbReference type="PANTHER" id="PTHR43133">
    <property type="entry name" value="RNA POLYMERASE ECF-TYPE SIGMA FACTO"/>
    <property type="match status" value="1"/>
</dbReference>
<protein>
    <submittedName>
        <fullName evidence="6">RNA polymerase sigma factor, sigma-70 family</fullName>
    </submittedName>
</protein>
<keyword evidence="2" id="KW-0731">Sigma factor</keyword>
<dbReference type="Proteomes" id="UP000183975">
    <property type="component" value="Unassembled WGS sequence"/>
</dbReference>
<reference evidence="6 7" key="1">
    <citation type="submission" date="2016-11" db="EMBL/GenBank/DDBJ databases">
        <authorList>
            <person name="Jaros S."/>
            <person name="Januszkiewicz K."/>
            <person name="Wedrychowicz H."/>
        </authorList>
    </citation>
    <scope>NUCLEOTIDE SEQUENCE [LARGE SCALE GENOMIC DNA]</scope>
    <source>
        <strain evidence="6 7">DSM 14214</strain>
    </source>
</reference>
<dbReference type="OrthoDB" id="2678696at2"/>
<evidence type="ECO:0000256" key="2">
    <source>
        <dbReference type="ARBA" id="ARBA00023082"/>
    </source>
</evidence>
<evidence type="ECO:0000256" key="4">
    <source>
        <dbReference type="ARBA" id="ARBA00023163"/>
    </source>
</evidence>
<dbReference type="InterPro" id="IPR039425">
    <property type="entry name" value="RNA_pol_sigma-70-like"/>
</dbReference>
<sequence>MQEKNIIDAIKAGDEQAMQKIICRYSRLLWSIVGAVLSQVGTTEDMEECVADVFIDLWEHPQKYDESRGSLKAWLSVIARNKAIDRYRQKTKIQTIPLEETVLAQEKYQRTVLEEAYQQAYENLPEFQKGQVVSAVSPVLPGNRIQKEMCLTVQDPPEGVIWDERISPEKQYELMGLNWSTYDSFGRLIGAQGEYAMVLSVQVPLQDYADGTRELPLFYVMVYDREETQKDDACAFIHGQTVSFEDLEERKVFADEKYAAYDVSDYVYGDGESYLQAFFRQNPDVAQNAQTLGRIQNFYTYYQDHLQESVLYLQDAQQK</sequence>
<organism evidence="6 7">
    <name type="scientific">Anaerotignum lactatifermentans DSM 14214</name>
    <dbReference type="NCBI Taxonomy" id="1121323"/>
    <lineage>
        <taxon>Bacteria</taxon>
        <taxon>Bacillati</taxon>
        <taxon>Bacillota</taxon>
        <taxon>Clostridia</taxon>
        <taxon>Lachnospirales</taxon>
        <taxon>Anaerotignaceae</taxon>
        <taxon>Anaerotignum</taxon>
    </lineage>
</organism>
<dbReference type="GO" id="GO:0016987">
    <property type="term" value="F:sigma factor activity"/>
    <property type="evidence" value="ECO:0007669"/>
    <property type="project" value="UniProtKB-KW"/>
</dbReference>
<keyword evidence="7" id="KW-1185">Reference proteome</keyword>
<dbReference type="RefSeq" id="WP_072849905.1">
    <property type="nucleotide sequence ID" value="NZ_FRAH01000014.1"/>
</dbReference>
<dbReference type="InterPro" id="IPR007627">
    <property type="entry name" value="RNA_pol_sigma70_r2"/>
</dbReference>
<dbReference type="EMBL" id="FRAH01000014">
    <property type="protein sequence ID" value="SHK06885.1"/>
    <property type="molecule type" value="Genomic_DNA"/>
</dbReference>
<dbReference type="SUPFAM" id="SSF88946">
    <property type="entry name" value="Sigma2 domain of RNA polymerase sigma factors"/>
    <property type="match status" value="1"/>
</dbReference>
<dbReference type="PANTHER" id="PTHR43133:SF8">
    <property type="entry name" value="RNA POLYMERASE SIGMA FACTOR HI_1459-RELATED"/>
    <property type="match status" value="1"/>
</dbReference>
<dbReference type="Gene3D" id="1.10.1740.10">
    <property type="match status" value="1"/>
</dbReference>
<dbReference type="InterPro" id="IPR014284">
    <property type="entry name" value="RNA_pol_sigma-70_dom"/>
</dbReference>
<dbReference type="AlphaFoldDB" id="A0A1M6PFZ0"/>
<evidence type="ECO:0000313" key="7">
    <source>
        <dbReference type="Proteomes" id="UP000183975"/>
    </source>
</evidence>
<dbReference type="Pfam" id="PF04542">
    <property type="entry name" value="Sigma70_r2"/>
    <property type="match status" value="1"/>
</dbReference>
<name>A0A1M6PFZ0_9FIRM</name>
<keyword evidence="1" id="KW-0805">Transcription regulation</keyword>
<proteinExistence type="predicted"/>
<keyword evidence="3" id="KW-0238">DNA-binding</keyword>
<dbReference type="InterPro" id="IPR013325">
    <property type="entry name" value="RNA_pol_sigma_r2"/>
</dbReference>
<accession>A0A1M6PFZ0</accession>
<evidence type="ECO:0000313" key="6">
    <source>
        <dbReference type="EMBL" id="SHK06885.1"/>
    </source>
</evidence>
<keyword evidence="4" id="KW-0804">Transcription</keyword>
<dbReference type="GO" id="GO:0006352">
    <property type="term" value="P:DNA-templated transcription initiation"/>
    <property type="evidence" value="ECO:0007669"/>
    <property type="project" value="InterPro"/>
</dbReference>
<dbReference type="NCBIfam" id="TIGR02937">
    <property type="entry name" value="sigma70-ECF"/>
    <property type="match status" value="1"/>
</dbReference>